<name>A0A2H3T682_FUSOX</name>
<sequence length="267" mass="28174">MGDSRSADGVYGKGDATSSAIIAEEATGAEVATTAVGEAVATEIAASEASATLVAEGTGAAATEGAVEAVAPEVIEAVAANRTFWQSAQAFGKWVVKEAVELSLLEAGARAFEAALDTIAKKKDDKDAQRLAKAMPNINEALKKANDCVSDWNLWMSRHFDTRAQYGVVQVDGHKFSLLEVFQAQISTVSLCLTQKVYPAMGVASQSMTLNTVKLLVSSLQEYCQKLKVIGIRIKDKEQKMVAAGLNDHVGDVDTAITDLVVSANSF</sequence>
<dbReference type="VEuPathDB" id="FungiDB:HZS61_009190"/>
<dbReference type="EMBL" id="FMJY01000004">
    <property type="protein sequence ID" value="SCO84213.1"/>
    <property type="molecule type" value="Genomic_DNA"/>
</dbReference>
<dbReference type="Proteomes" id="UP000219369">
    <property type="component" value="Unassembled WGS sequence"/>
</dbReference>
<evidence type="ECO:0000313" key="2">
    <source>
        <dbReference type="Proteomes" id="UP000219369"/>
    </source>
</evidence>
<proteinExistence type="predicted"/>
<dbReference type="AlphaFoldDB" id="A0A2H3T682"/>
<gene>
    <name evidence="1" type="ORF">FRV6_08340</name>
</gene>
<organism evidence="1 2">
    <name type="scientific">Fusarium oxysporum</name>
    <name type="common">Fusarium vascular wilt</name>
    <dbReference type="NCBI Taxonomy" id="5507"/>
    <lineage>
        <taxon>Eukaryota</taxon>
        <taxon>Fungi</taxon>
        <taxon>Dikarya</taxon>
        <taxon>Ascomycota</taxon>
        <taxon>Pezizomycotina</taxon>
        <taxon>Sordariomycetes</taxon>
        <taxon>Hypocreomycetidae</taxon>
        <taxon>Hypocreales</taxon>
        <taxon>Nectriaceae</taxon>
        <taxon>Fusarium</taxon>
        <taxon>Fusarium oxysporum species complex</taxon>
    </lineage>
</organism>
<protein>
    <submittedName>
        <fullName evidence="1">Uncharacterized protein</fullName>
    </submittedName>
</protein>
<evidence type="ECO:0000313" key="1">
    <source>
        <dbReference type="EMBL" id="SCO84213.1"/>
    </source>
</evidence>
<dbReference type="VEuPathDB" id="FungiDB:FOMG_05952"/>
<dbReference type="VEuPathDB" id="FungiDB:FOXG_21884"/>
<dbReference type="OrthoDB" id="5148387at2759"/>
<reference evidence="2" key="1">
    <citation type="submission" date="2016-09" db="EMBL/GenBank/DDBJ databases">
        <authorList>
            <person name="Guldener U."/>
        </authorList>
    </citation>
    <scope>NUCLEOTIDE SEQUENCE [LARGE SCALE GENOMIC DNA]</scope>
    <source>
        <strain evidence="2">V64-1</strain>
    </source>
</reference>
<accession>A0A2H3T682</accession>